<dbReference type="Pfam" id="PF13469">
    <property type="entry name" value="Sulfotransfer_3"/>
    <property type="match status" value="1"/>
</dbReference>
<evidence type="ECO:0008006" key="3">
    <source>
        <dbReference type="Google" id="ProtNLM"/>
    </source>
</evidence>
<gene>
    <name evidence="1" type="ORF">EYC82_08510</name>
</gene>
<keyword evidence="2" id="KW-1185">Reference proteome</keyword>
<evidence type="ECO:0000313" key="1">
    <source>
        <dbReference type="EMBL" id="MCX2977394.1"/>
    </source>
</evidence>
<accession>A0ABT3T551</accession>
<dbReference type="SUPFAM" id="SSF52540">
    <property type="entry name" value="P-loop containing nucleoside triphosphate hydrolases"/>
    <property type="match status" value="1"/>
</dbReference>
<dbReference type="Proteomes" id="UP001143304">
    <property type="component" value="Unassembled WGS sequence"/>
</dbReference>
<dbReference type="RefSeq" id="WP_279249116.1">
    <property type="nucleotide sequence ID" value="NZ_SHNO01000001.1"/>
</dbReference>
<dbReference type="InterPro" id="IPR027417">
    <property type="entry name" value="P-loop_NTPase"/>
</dbReference>
<dbReference type="PANTHER" id="PTHR10704:SF44">
    <property type="entry name" value="LD35051P-RELATED"/>
    <property type="match status" value="1"/>
</dbReference>
<reference evidence="1" key="1">
    <citation type="submission" date="2019-02" db="EMBL/GenBank/DDBJ databases">
        <authorList>
            <person name="Li S.-H."/>
        </authorList>
    </citation>
    <scope>NUCLEOTIDE SEQUENCE</scope>
    <source>
        <strain evidence="1">IMCC11814</strain>
    </source>
</reference>
<dbReference type="InterPro" id="IPR051135">
    <property type="entry name" value="Gal/GlcNAc/GalNAc_ST"/>
</dbReference>
<dbReference type="EMBL" id="SHNO01000001">
    <property type="protein sequence ID" value="MCX2977394.1"/>
    <property type="molecule type" value="Genomic_DNA"/>
</dbReference>
<organism evidence="1 2">
    <name type="scientific">Candidatus Marimicrobium litorale</name>
    <dbReference type="NCBI Taxonomy" id="2518991"/>
    <lineage>
        <taxon>Bacteria</taxon>
        <taxon>Pseudomonadati</taxon>
        <taxon>Pseudomonadota</taxon>
        <taxon>Gammaproteobacteria</taxon>
        <taxon>Cellvibrionales</taxon>
        <taxon>Halieaceae</taxon>
        <taxon>Marimicrobium</taxon>
    </lineage>
</organism>
<evidence type="ECO:0000313" key="2">
    <source>
        <dbReference type="Proteomes" id="UP001143304"/>
    </source>
</evidence>
<comment type="caution">
    <text evidence="1">The sequence shown here is derived from an EMBL/GenBank/DDBJ whole genome shotgun (WGS) entry which is preliminary data.</text>
</comment>
<name>A0ABT3T551_9GAMM</name>
<protein>
    <recommendedName>
        <fullName evidence="3">Sulfotransferase</fullName>
    </recommendedName>
</protein>
<proteinExistence type="predicted"/>
<dbReference type="Gene3D" id="3.40.50.300">
    <property type="entry name" value="P-loop containing nucleotide triphosphate hydrolases"/>
    <property type="match status" value="1"/>
</dbReference>
<sequence length="305" mass="35317">MDNMIFIIGAARSGTTLLAKEIFASDNRFCYTGEVDFLWRYGAGYRAGDLRRDASDRHLSYIRSWMSEFAEANGGKIVVDKTPSNCLRVPLLRKAFPDAKVIHIVRDGRAVAFSAREEWTAVGKYSLDSADFRKSSKLNQLRDLWVRRLRLRDRLRNFYSFIELGAELPKAYRSISRIVSPGRQRLWGPRFPGVRELMREMTALEVCALQWEFCVKQAHSDCLKQFPINYHLLRFEDLIATPEKCIDELYEFLGIASPKTVKTLEQVKISDRPDSWRQHLNRDEIDQLNLILGPQLAQFGYRSAK</sequence>
<dbReference type="PANTHER" id="PTHR10704">
    <property type="entry name" value="CARBOHYDRATE SULFOTRANSFERASE"/>
    <property type="match status" value="1"/>
</dbReference>